<sequence>MDRTPKEQFFEDCKAIGRVKLSLKEAERAASDDECIIANEAASEYVLIPYEWAERATFLGYKIYKVCAK</sequence>
<evidence type="ECO:0000313" key="1">
    <source>
        <dbReference type="EMBL" id="PTL37587.1"/>
    </source>
</evidence>
<proteinExistence type="predicted"/>
<protein>
    <submittedName>
        <fullName evidence="1">Uncharacterized protein</fullName>
    </submittedName>
</protein>
<dbReference type="Proteomes" id="UP000240509">
    <property type="component" value="Unassembled WGS sequence"/>
</dbReference>
<evidence type="ECO:0000313" key="2">
    <source>
        <dbReference type="Proteomes" id="UP000240509"/>
    </source>
</evidence>
<dbReference type="EMBL" id="PZJJ01000042">
    <property type="protein sequence ID" value="PTL37587.1"/>
    <property type="molecule type" value="Genomic_DNA"/>
</dbReference>
<gene>
    <name evidence="1" type="ORF">C6Y45_15735</name>
</gene>
<keyword evidence="2" id="KW-1185">Reference proteome</keyword>
<comment type="caution">
    <text evidence="1">The sequence shown here is derived from an EMBL/GenBank/DDBJ whole genome shotgun (WGS) entry which is preliminary data.</text>
</comment>
<accession>A0A2T4U2G2</accession>
<dbReference type="RefSeq" id="WP_107586176.1">
    <property type="nucleotide sequence ID" value="NZ_PZJJ01000042.1"/>
</dbReference>
<reference evidence="1 2" key="1">
    <citation type="submission" date="2018-03" db="EMBL/GenBank/DDBJ databases">
        <title>Alkalicoccus saliphilus sp. nov., isolated from a mineral pool.</title>
        <authorList>
            <person name="Zhao B."/>
        </authorList>
    </citation>
    <scope>NUCLEOTIDE SEQUENCE [LARGE SCALE GENOMIC DNA]</scope>
    <source>
        <strain evidence="1 2">6AG</strain>
    </source>
</reference>
<dbReference type="AlphaFoldDB" id="A0A2T4U2G2"/>
<name>A0A2T4U2G2_9BACI</name>
<organism evidence="1 2">
    <name type="scientific">Alkalicoccus saliphilus</name>
    <dbReference type="NCBI Taxonomy" id="200989"/>
    <lineage>
        <taxon>Bacteria</taxon>
        <taxon>Bacillati</taxon>
        <taxon>Bacillota</taxon>
        <taxon>Bacilli</taxon>
        <taxon>Bacillales</taxon>
        <taxon>Bacillaceae</taxon>
        <taxon>Alkalicoccus</taxon>
    </lineage>
</organism>
<dbReference type="OrthoDB" id="9964236at2"/>